<accession>A0A9Q8ZGD7</accession>
<organism evidence="1 2">
    <name type="scientific">Curvularia clavata</name>
    <dbReference type="NCBI Taxonomy" id="95742"/>
    <lineage>
        <taxon>Eukaryota</taxon>
        <taxon>Fungi</taxon>
        <taxon>Dikarya</taxon>
        <taxon>Ascomycota</taxon>
        <taxon>Pezizomycotina</taxon>
        <taxon>Dothideomycetes</taxon>
        <taxon>Pleosporomycetidae</taxon>
        <taxon>Pleosporales</taxon>
        <taxon>Pleosporineae</taxon>
        <taxon>Pleosporaceae</taxon>
        <taxon>Curvularia</taxon>
    </lineage>
</organism>
<dbReference type="VEuPathDB" id="FungiDB:yc1106_09458"/>
<dbReference type="EMBL" id="CP089280">
    <property type="protein sequence ID" value="USP82184.1"/>
    <property type="molecule type" value="Genomic_DNA"/>
</dbReference>
<evidence type="ECO:0000313" key="1">
    <source>
        <dbReference type="EMBL" id="USP82184.1"/>
    </source>
</evidence>
<sequence>MSPFSYEADTPLNITQRYDTLSDVQSVDGGLTFPPETPSVSGRRTTSRVLRSHTSRGCNGMIQADTYRLGFLPLAEWDEYNSYEEDTPSHLCYSIEWKIAVNNRAVAKDTEQDVVLAPAVYWRMYLQAKVEKLVDKKLPRSSHVELDDISVVASVKDRSESDLTRRFDDMNIDWSVVERQFVQWSEPFRAGRKLKVNLAFNYTDSVSSSSAAASRGTKRGSYATQRMLADRASQLDAEQQSSGQPSAWVSVYTMMRCPGSPCNLGPYCWRDPFGKQHYKLNTHHLRALVRLVEQGHRLESHDDVPEDIRDQLYAENQRRLERRTTTSGALTPSFPPITINNVMPSPASESPSTASVSNGGIYRRPSSGKCCLDIPGPRDIAVAAYGDWQQSKVVDQMLQLEYQKACDVTLQDGLDLEQVFEGQDADFFIQSGVKRGVARRFVRDIEVWAELYKVEYTRDKED</sequence>
<keyword evidence="2" id="KW-1185">Reference proteome</keyword>
<name>A0A9Q8ZGD7_CURCL</name>
<dbReference type="OrthoDB" id="4232626at2759"/>
<evidence type="ECO:0000313" key="2">
    <source>
        <dbReference type="Proteomes" id="UP001056012"/>
    </source>
</evidence>
<dbReference type="AlphaFoldDB" id="A0A9Q8ZGD7"/>
<proteinExistence type="predicted"/>
<reference evidence="1" key="1">
    <citation type="submission" date="2021-12" db="EMBL/GenBank/DDBJ databases">
        <title>Curvularia clavata genome.</title>
        <authorList>
            <person name="Cao Y."/>
        </authorList>
    </citation>
    <scope>NUCLEOTIDE SEQUENCE</scope>
    <source>
        <strain evidence="1">Yc1106</strain>
    </source>
</reference>
<protein>
    <submittedName>
        <fullName evidence="1">Uncharacterized protein</fullName>
    </submittedName>
</protein>
<dbReference type="Proteomes" id="UP001056012">
    <property type="component" value="Chromosome 7"/>
</dbReference>
<gene>
    <name evidence="1" type="ORF">yc1106_09458</name>
</gene>